<evidence type="ECO:0000313" key="2">
    <source>
        <dbReference type="EMBL" id="PKU90426.1"/>
    </source>
</evidence>
<protein>
    <submittedName>
        <fullName evidence="2">NagC family transcriptional regulator</fullName>
    </submittedName>
</protein>
<dbReference type="InterPro" id="IPR043129">
    <property type="entry name" value="ATPase_NBD"/>
</dbReference>
<reference evidence="2 3" key="1">
    <citation type="submission" date="2017-10" db="EMBL/GenBank/DDBJ databases">
        <title>Bifidobacterium genomics.</title>
        <authorList>
            <person name="Lugli G.A."/>
            <person name="Milani C."/>
            <person name="Mancabelli L."/>
        </authorList>
    </citation>
    <scope>NUCLEOTIDE SEQUENCE [LARGE SCALE GENOMIC DNA]</scope>
    <source>
        <strain evidence="2 3">1524B</strain>
    </source>
</reference>
<gene>
    <name evidence="2" type="ORF">CQR46_1069</name>
</gene>
<dbReference type="InterPro" id="IPR000600">
    <property type="entry name" value="ROK"/>
</dbReference>
<sequence>MADSTGSPPLLIGVDVGGTKIAGVVIEAPCTRATTEIRVLTQSSRIARPGADALVDDVTALIGTLNAQLPVKSGAVAAIGIGTPGAVDEATGDVNDIANLNINHVPLANAVSRRCGLPVVVENDVNAAAVGAARLVDDGKEIGETIAFLNLGTGLAAGIIRDGELDRGSSNTVGEIGHIPVEPHRWRCACGQVGCLETAGSGGGATRLWPYASPPMPAILDAAQNTNHPHHKQAVEVRSTIIGAIADAIDVLAVTVDPNVIIIGGGMAKTGAPLLDAIREELRVRGNVSGFINALNLPARLRLAPADLPVGAIGAALGAMHVPATV</sequence>
<comment type="similarity">
    <text evidence="1">Belongs to the ROK (NagC/XylR) family.</text>
</comment>
<name>A0A2N3QGQ4_9BIFI</name>
<proteinExistence type="inferred from homology"/>
<dbReference type="RefSeq" id="WP_101429945.1">
    <property type="nucleotide sequence ID" value="NZ_PCGZ01000006.1"/>
</dbReference>
<dbReference type="PANTHER" id="PTHR18964">
    <property type="entry name" value="ROK (REPRESSOR, ORF, KINASE) FAMILY"/>
    <property type="match status" value="1"/>
</dbReference>
<dbReference type="EMBL" id="PCGZ01000006">
    <property type="protein sequence ID" value="PKU90426.1"/>
    <property type="molecule type" value="Genomic_DNA"/>
</dbReference>
<evidence type="ECO:0000313" key="3">
    <source>
        <dbReference type="Proteomes" id="UP000233730"/>
    </source>
</evidence>
<dbReference type="Gene3D" id="3.30.420.40">
    <property type="match status" value="2"/>
</dbReference>
<comment type="caution">
    <text evidence="2">The sequence shown here is derived from an EMBL/GenBank/DDBJ whole genome shotgun (WGS) entry which is preliminary data.</text>
</comment>
<dbReference type="SUPFAM" id="SSF53067">
    <property type="entry name" value="Actin-like ATPase domain"/>
    <property type="match status" value="1"/>
</dbReference>
<accession>A0A2N3QGQ4</accession>
<organism evidence="2 3">
    <name type="scientific">Bifidobacterium pseudolongum subsp. globosum</name>
    <dbReference type="NCBI Taxonomy" id="1690"/>
    <lineage>
        <taxon>Bacteria</taxon>
        <taxon>Bacillati</taxon>
        <taxon>Actinomycetota</taxon>
        <taxon>Actinomycetes</taxon>
        <taxon>Bifidobacteriales</taxon>
        <taxon>Bifidobacteriaceae</taxon>
        <taxon>Bifidobacterium</taxon>
    </lineage>
</organism>
<dbReference type="AlphaFoldDB" id="A0A2N3QGQ4"/>
<dbReference type="Pfam" id="PF00480">
    <property type="entry name" value="ROK"/>
    <property type="match status" value="1"/>
</dbReference>
<dbReference type="PANTHER" id="PTHR18964:SF149">
    <property type="entry name" value="BIFUNCTIONAL UDP-N-ACETYLGLUCOSAMINE 2-EPIMERASE_N-ACETYLMANNOSAMINE KINASE"/>
    <property type="match status" value="1"/>
</dbReference>
<dbReference type="Proteomes" id="UP000233730">
    <property type="component" value="Unassembled WGS sequence"/>
</dbReference>
<evidence type="ECO:0000256" key="1">
    <source>
        <dbReference type="ARBA" id="ARBA00006479"/>
    </source>
</evidence>